<evidence type="ECO:0000256" key="5">
    <source>
        <dbReference type="ARBA" id="ARBA00022842"/>
    </source>
</evidence>
<proteinExistence type="inferred from homology"/>
<keyword evidence="4" id="KW-0479">Metal-binding</keyword>
<keyword evidence="5" id="KW-0460">Magnesium</keyword>
<keyword evidence="6" id="KW-0414">Isoprene biosynthesis</keyword>
<dbReference type="CDD" id="cd00685">
    <property type="entry name" value="Trans_IPPS_HT"/>
    <property type="match status" value="1"/>
</dbReference>
<name>A0A1G7I4V0_9BACT</name>
<evidence type="ECO:0000313" key="9">
    <source>
        <dbReference type="Proteomes" id="UP000199355"/>
    </source>
</evidence>
<evidence type="ECO:0000256" key="4">
    <source>
        <dbReference type="ARBA" id="ARBA00022723"/>
    </source>
</evidence>
<reference evidence="9" key="1">
    <citation type="submission" date="2016-10" db="EMBL/GenBank/DDBJ databases">
        <authorList>
            <person name="Varghese N."/>
            <person name="Submissions S."/>
        </authorList>
    </citation>
    <scope>NUCLEOTIDE SEQUENCE [LARGE SCALE GENOMIC DNA]</scope>
    <source>
        <strain evidence="9">KHC7</strain>
    </source>
</reference>
<keyword evidence="3 7" id="KW-0808">Transferase</keyword>
<dbReference type="SFLD" id="SFLDS00005">
    <property type="entry name" value="Isoprenoid_Synthase_Type_I"/>
    <property type="match status" value="1"/>
</dbReference>
<dbReference type="SUPFAM" id="SSF48576">
    <property type="entry name" value="Terpenoid synthases"/>
    <property type="match status" value="1"/>
</dbReference>
<dbReference type="RefSeq" id="WP_092152423.1">
    <property type="nucleotide sequence ID" value="NZ_FNBX01000001.1"/>
</dbReference>
<dbReference type="GO" id="GO:0004659">
    <property type="term" value="F:prenyltransferase activity"/>
    <property type="evidence" value="ECO:0007669"/>
    <property type="project" value="InterPro"/>
</dbReference>
<evidence type="ECO:0000313" key="8">
    <source>
        <dbReference type="EMBL" id="SDF07745.1"/>
    </source>
</evidence>
<dbReference type="SFLD" id="SFLDG01017">
    <property type="entry name" value="Polyprenyl_Transferase_Like"/>
    <property type="match status" value="1"/>
</dbReference>
<dbReference type="PROSITE" id="PS00444">
    <property type="entry name" value="POLYPRENYL_SYNTHASE_2"/>
    <property type="match status" value="1"/>
</dbReference>
<dbReference type="EMBL" id="FNBX01000001">
    <property type="protein sequence ID" value="SDF07745.1"/>
    <property type="molecule type" value="Genomic_DNA"/>
</dbReference>
<dbReference type="GO" id="GO:0046872">
    <property type="term" value="F:metal ion binding"/>
    <property type="evidence" value="ECO:0007669"/>
    <property type="project" value="UniProtKB-KW"/>
</dbReference>
<dbReference type="InterPro" id="IPR033749">
    <property type="entry name" value="Polyprenyl_synt_CS"/>
</dbReference>
<dbReference type="GO" id="GO:0005737">
    <property type="term" value="C:cytoplasm"/>
    <property type="evidence" value="ECO:0007669"/>
    <property type="project" value="UniProtKB-ARBA"/>
</dbReference>
<gene>
    <name evidence="8" type="ORF">SAMN05192586_101155</name>
</gene>
<comment type="similarity">
    <text evidence="2 7">Belongs to the FPP/GGPP synthase family.</text>
</comment>
<evidence type="ECO:0000256" key="1">
    <source>
        <dbReference type="ARBA" id="ARBA00001946"/>
    </source>
</evidence>
<dbReference type="Pfam" id="PF00348">
    <property type="entry name" value="polyprenyl_synt"/>
    <property type="match status" value="1"/>
</dbReference>
<evidence type="ECO:0000256" key="6">
    <source>
        <dbReference type="ARBA" id="ARBA00023229"/>
    </source>
</evidence>
<dbReference type="InterPro" id="IPR000092">
    <property type="entry name" value="Polyprenyl_synt"/>
</dbReference>
<evidence type="ECO:0000256" key="7">
    <source>
        <dbReference type="RuleBase" id="RU004466"/>
    </source>
</evidence>
<dbReference type="GO" id="GO:0016114">
    <property type="term" value="P:terpenoid biosynthetic process"/>
    <property type="evidence" value="ECO:0007669"/>
    <property type="project" value="UniProtKB-ARBA"/>
</dbReference>
<organism evidence="8 9">
    <name type="scientific">Desulfovibrio legallii</name>
    <dbReference type="NCBI Taxonomy" id="571438"/>
    <lineage>
        <taxon>Bacteria</taxon>
        <taxon>Pseudomonadati</taxon>
        <taxon>Thermodesulfobacteriota</taxon>
        <taxon>Desulfovibrionia</taxon>
        <taxon>Desulfovibrionales</taxon>
        <taxon>Desulfovibrionaceae</taxon>
        <taxon>Desulfovibrio</taxon>
    </lineage>
</organism>
<evidence type="ECO:0000256" key="2">
    <source>
        <dbReference type="ARBA" id="ARBA00006706"/>
    </source>
</evidence>
<dbReference type="STRING" id="571438.SAMN05192586_101155"/>
<protein>
    <submittedName>
        <fullName evidence="8">Farnesyl-diphosphate synthase</fullName>
    </submittedName>
</protein>
<evidence type="ECO:0000256" key="3">
    <source>
        <dbReference type="ARBA" id="ARBA00022679"/>
    </source>
</evidence>
<dbReference type="Gene3D" id="1.10.600.10">
    <property type="entry name" value="Farnesyl Diphosphate Synthase"/>
    <property type="match status" value="1"/>
</dbReference>
<dbReference type="OrthoDB" id="9805316at2"/>
<comment type="cofactor">
    <cofactor evidence="1">
        <name>Mg(2+)</name>
        <dbReference type="ChEBI" id="CHEBI:18420"/>
    </cofactor>
</comment>
<sequence>MLPQETMKDLLRARAQLVEGYLSACLDDREMQPRLKEAMLYSLLAGGKRLRPVLCLSTAALCGLKPESVLPFAAAIEMIHTYSLIHDDLPGMDNDDLRRGRPSNHKAFDEATAILAGDGLLTDAFLVMSRTPLPAERVLAAVREMALAAGASGMVGGQEWDMVYTGGPEISLEQLRQVHALKTGALLRGACVCGALLAGAAAPVREAVAAYGAAFGVAFQIADDILDETADTAALGKPAGSDAAQGKMTYPRLVGLEKSRELGWQQVTAAQTALDGMEGPACIEREADFLRALVQHMMRRAA</sequence>
<dbReference type="PANTHER" id="PTHR43281">
    <property type="entry name" value="FARNESYL DIPHOSPHATE SYNTHASE"/>
    <property type="match status" value="1"/>
</dbReference>
<dbReference type="PANTHER" id="PTHR43281:SF1">
    <property type="entry name" value="FARNESYL DIPHOSPHATE SYNTHASE"/>
    <property type="match status" value="1"/>
</dbReference>
<dbReference type="InterPro" id="IPR008949">
    <property type="entry name" value="Isoprenoid_synthase_dom_sf"/>
</dbReference>
<dbReference type="FunFam" id="1.10.600.10:FF:000001">
    <property type="entry name" value="Geranylgeranyl diphosphate synthase"/>
    <property type="match status" value="1"/>
</dbReference>
<dbReference type="Proteomes" id="UP000199355">
    <property type="component" value="Unassembled WGS sequence"/>
</dbReference>
<dbReference type="AlphaFoldDB" id="A0A1G7I4V0"/>
<accession>A0A1G7I4V0</accession>
<dbReference type="PROSITE" id="PS00723">
    <property type="entry name" value="POLYPRENYL_SYNTHASE_1"/>
    <property type="match status" value="1"/>
</dbReference>
<dbReference type="InterPro" id="IPR053378">
    <property type="entry name" value="Prenyl_diphosphate_synthase"/>
</dbReference>
<keyword evidence="9" id="KW-1185">Reference proteome</keyword>
<dbReference type="NCBIfam" id="NF045485">
    <property type="entry name" value="FPPsyn"/>
    <property type="match status" value="1"/>
</dbReference>